<sequence length="891" mass="97232">MADDSILPNAFVTLLNSSSYLPGALVLCHALNDLHPQPREIDFQTVCIVTPETVDVGSIKQLRQVFDLVIGVEVITSGTEGQDGLDLMGTLYAETVDKQVLMEDMLFSIGRPDLHSALTKLHIFRLSKHFRKIVYLDADVLPLRPISQLFKLPEHFYASPDIGWPDCFNSGVMVFTPRQEDFDGMMVLMKAARQRQATEGLGIGSGNGSFDGADQGLLNEWFSEEGGGGDWRRLSFTYNATPSATYTYLPAYRRYGSKINCVHFIGNNKPWRSITTRPARAPVPTDREQSFDYPALVDKWFAVYDKHLRPMGETVQTQTFSVPENVAIWNRPALSTVEGRADLQDMHQSHKAKKRVSFLEGTATSDNSSANHLSGYFSLPLEGRIDLMRPQPVPEVGKPDKEPRDAPMPSASASPPFVSQVLPSQIPSNPPPQRHSSPPAVWDARVSAPPQRSGAEYGEMRGAAFDHYENAWDKPLGQHEENDWNPVNSYPVIPDSVKEDRWYAGATDVAPDRNKVKDVFPWEQGSRPAPSRRFPRGDSPRPTGMTIPLVAVHDPTPPEQTPAEEYRRAAQSGDNDFFGVPKPSQTRQMSFADAMRSGSYKNAWDSVPAIDHYVAHHGGRPSASAMESAMTPALKTMARTQPTENPYGVPLVAGEQQGRRGNKGKQQDDSIDRRSETSRDGDDEDTESSAEEAHDSKRPIKLRQGAAGTAEPVSRQTHSRKVSQSGTSDSQGRRSGAKVETKQQQAGLSESGASQVSTSSSVYGQRPAYSRDLYGSSSLPSDVTPIASRRTSSETLISSPPAAAASIGLATIMTPTLPGESASHIGKMHSGGQGTGYSSVVSTPGLSDVGSAAPRRAGRVFDPATDIDMRRKDTLDALARGMKRMGSNSTP</sequence>
<protein>
    <submittedName>
        <fullName evidence="1">Uncharacterized protein</fullName>
    </submittedName>
</protein>
<reference evidence="1" key="1">
    <citation type="submission" date="2023-04" db="EMBL/GenBank/DDBJ databases">
        <title>Draft Genome sequencing of Naganishia species isolated from polar environments using Oxford Nanopore Technology.</title>
        <authorList>
            <person name="Leo P."/>
            <person name="Venkateswaran K."/>
        </authorList>
    </citation>
    <scope>NUCLEOTIDE SEQUENCE</scope>
    <source>
        <strain evidence="1">MNA-CCFEE 5423</strain>
    </source>
</reference>
<evidence type="ECO:0000313" key="2">
    <source>
        <dbReference type="Proteomes" id="UP001227268"/>
    </source>
</evidence>
<dbReference type="Proteomes" id="UP001227268">
    <property type="component" value="Unassembled WGS sequence"/>
</dbReference>
<name>A0ACC2VXT8_9TREE</name>
<dbReference type="EMBL" id="JASBWT010000006">
    <property type="protein sequence ID" value="KAJ9103864.1"/>
    <property type="molecule type" value="Genomic_DNA"/>
</dbReference>
<proteinExistence type="predicted"/>
<evidence type="ECO:0000313" key="1">
    <source>
        <dbReference type="EMBL" id="KAJ9103864.1"/>
    </source>
</evidence>
<comment type="caution">
    <text evidence="1">The sequence shown here is derived from an EMBL/GenBank/DDBJ whole genome shotgun (WGS) entry which is preliminary data.</text>
</comment>
<keyword evidence="2" id="KW-1185">Reference proteome</keyword>
<accession>A0ACC2VXT8</accession>
<gene>
    <name evidence="1" type="ORF">QFC21_002326</name>
</gene>
<organism evidence="1 2">
    <name type="scientific">Naganishia friedmannii</name>
    <dbReference type="NCBI Taxonomy" id="89922"/>
    <lineage>
        <taxon>Eukaryota</taxon>
        <taxon>Fungi</taxon>
        <taxon>Dikarya</taxon>
        <taxon>Basidiomycota</taxon>
        <taxon>Agaricomycotina</taxon>
        <taxon>Tremellomycetes</taxon>
        <taxon>Filobasidiales</taxon>
        <taxon>Filobasidiaceae</taxon>
        <taxon>Naganishia</taxon>
    </lineage>
</organism>